<dbReference type="GO" id="GO:0006886">
    <property type="term" value="P:intracellular protein transport"/>
    <property type="evidence" value="ECO:0007669"/>
    <property type="project" value="InterPro"/>
</dbReference>
<protein>
    <submittedName>
        <fullName evidence="3">Clathrin heavy chain 1</fullName>
    </submittedName>
</protein>
<dbReference type="PANTHER" id="PTHR10292">
    <property type="entry name" value="CLATHRIN HEAVY CHAIN RELATED"/>
    <property type="match status" value="1"/>
</dbReference>
<dbReference type="InterPro" id="IPR022365">
    <property type="entry name" value="Clathrin_H-chain_propeller_rpt"/>
</dbReference>
<reference evidence="3 4" key="1">
    <citation type="journal article" date="2018" name="PLoS Genet.">
        <title>Population sequencing reveals clonal diversity and ancestral inbreeding in the grapevine cultivar Chardonnay.</title>
        <authorList>
            <person name="Roach M.J."/>
            <person name="Johnson D.L."/>
            <person name="Bohlmann J."/>
            <person name="van Vuuren H.J."/>
            <person name="Jones S.J."/>
            <person name="Pretorius I.S."/>
            <person name="Schmidt S.A."/>
            <person name="Borneman A.R."/>
        </authorList>
    </citation>
    <scope>NUCLEOTIDE SEQUENCE [LARGE SCALE GENOMIC DNA]</scope>
    <source>
        <strain evidence="4">cv. Chardonnay</strain>
        <tissue evidence="3">Leaf</tissue>
    </source>
</reference>
<dbReference type="InterPro" id="IPR015348">
    <property type="entry name" value="Clathrin_H-chain_linker_core"/>
</dbReference>
<evidence type="ECO:0000313" key="4">
    <source>
        <dbReference type="Proteomes" id="UP000288805"/>
    </source>
</evidence>
<dbReference type="GO" id="GO:0016192">
    <property type="term" value="P:vesicle-mediated transport"/>
    <property type="evidence" value="ECO:0007669"/>
    <property type="project" value="InterPro"/>
</dbReference>
<dbReference type="PANTHER" id="PTHR10292:SF34">
    <property type="entry name" value="CLATHRIN HEAVY CHAIN 1-RELATED"/>
    <property type="match status" value="1"/>
</dbReference>
<dbReference type="Pfam" id="PF01394">
    <property type="entry name" value="Clathrin_propel"/>
    <property type="match status" value="2"/>
</dbReference>
<dbReference type="Gene3D" id="2.130.10.110">
    <property type="entry name" value="Clathrin heavy-chain terminal domain"/>
    <property type="match status" value="1"/>
</dbReference>
<dbReference type="InterPro" id="IPR016025">
    <property type="entry name" value="Clathrin_H-chain_N"/>
</dbReference>
<organism evidence="3 4">
    <name type="scientific">Vitis vinifera</name>
    <name type="common">Grape</name>
    <dbReference type="NCBI Taxonomy" id="29760"/>
    <lineage>
        <taxon>Eukaryota</taxon>
        <taxon>Viridiplantae</taxon>
        <taxon>Streptophyta</taxon>
        <taxon>Embryophyta</taxon>
        <taxon>Tracheophyta</taxon>
        <taxon>Spermatophyta</taxon>
        <taxon>Magnoliopsida</taxon>
        <taxon>eudicotyledons</taxon>
        <taxon>Gunneridae</taxon>
        <taxon>Pentapetalae</taxon>
        <taxon>rosids</taxon>
        <taxon>Vitales</taxon>
        <taxon>Vitaceae</taxon>
        <taxon>Viteae</taxon>
        <taxon>Vitis</taxon>
    </lineage>
</organism>
<sequence>MVSEIYLIKGHATEKTFSGKFGEEPGGWCSQEGREAHGVGLWKSIRKVWGTFKAKTRFEVGNGRRIKFWHDVWCDDMLLKDTFPSLFTFAIAKEAWVDDVQEFGRFREEEDKMVWKASKNEVFFIRSFYNALEDGGEVTFPSKIIWDFWAPTKVGFFAWEATWGRILAMEQLKRRGWVLTGDSEPVKMFERTANLVNNQIINYRCDPSEKWLVLIGIAPGSPERPQLVKGNMQLFSVDQQRSQALEAHAASFASFKVLGNENPSTLICFASKTTNAGQITSKLHVIELGAQPGKPGFTKKQADLFFPPDFADDFPVSMQVSQKYGLIYVITKLGLLFVYDLETASAVYRNRISPDPIFLTAEASSIGGFYAINRRGQVLLATVNEATIVPFVSGQLNNLELAVNLAKRGNLPGAENLFMLKTTLHLRDMLRTLPFIAPMS</sequence>
<gene>
    <name evidence="3" type="primary">Os11g0104900_0</name>
    <name evidence="3" type="ORF">CK203_047408</name>
</gene>
<evidence type="ECO:0000313" key="3">
    <source>
        <dbReference type="EMBL" id="RVW66211.1"/>
    </source>
</evidence>
<dbReference type="GO" id="GO:0030132">
    <property type="term" value="C:clathrin coat of coated pit"/>
    <property type="evidence" value="ECO:0007669"/>
    <property type="project" value="InterPro"/>
</dbReference>
<dbReference type="Pfam" id="PF09268">
    <property type="entry name" value="Clathrin-link"/>
    <property type="match status" value="1"/>
</dbReference>
<dbReference type="Proteomes" id="UP000288805">
    <property type="component" value="Unassembled WGS sequence"/>
</dbReference>
<dbReference type="InterPro" id="IPR026960">
    <property type="entry name" value="RVT-Znf"/>
</dbReference>
<feature type="domain" description="Clathrin heavy chain linker core motif" evidence="1">
    <location>
        <begin position="385"/>
        <end position="408"/>
    </location>
</feature>
<accession>A0A438G1W6</accession>
<name>A0A438G1W6_VITVI</name>
<dbReference type="Pfam" id="PF13966">
    <property type="entry name" value="zf-RVT"/>
    <property type="match status" value="1"/>
</dbReference>
<dbReference type="GO" id="GO:0005198">
    <property type="term" value="F:structural molecule activity"/>
    <property type="evidence" value="ECO:0007669"/>
    <property type="project" value="InterPro"/>
</dbReference>
<evidence type="ECO:0000259" key="1">
    <source>
        <dbReference type="Pfam" id="PF09268"/>
    </source>
</evidence>
<dbReference type="EMBL" id="QGNW01000683">
    <property type="protein sequence ID" value="RVW66211.1"/>
    <property type="molecule type" value="Genomic_DNA"/>
</dbReference>
<dbReference type="SUPFAM" id="SSF50989">
    <property type="entry name" value="Clathrin heavy-chain terminal domain"/>
    <property type="match status" value="1"/>
</dbReference>
<feature type="domain" description="Reverse transcriptase zinc-binding" evidence="2">
    <location>
        <begin position="123"/>
        <end position="179"/>
    </location>
</feature>
<dbReference type="GO" id="GO:0030130">
    <property type="term" value="C:clathrin coat of trans-Golgi network vesicle"/>
    <property type="evidence" value="ECO:0007669"/>
    <property type="project" value="InterPro"/>
</dbReference>
<proteinExistence type="predicted"/>
<comment type="caution">
    <text evidence="3">The sequence shown here is derived from an EMBL/GenBank/DDBJ whole genome shotgun (WGS) entry which is preliminary data.</text>
</comment>
<evidence type="ECO:0000259" key="2">
    <source>
        <dbReference type="Pfam" id="PF13966"/>
    </source>
</evidence>
<dbReference type="AlphaFoldDB" id="A0A438G1W6"/>